<evidence type="ECO:0000313" key="3">
    <source>
        <dbReference type="EMBL" id="WIM94164.1"/>
    </source>
</evidence>
<feature type="transmembrane region" description="Helical" evidence="1">
    <location>
        <begin position="5"/>
        <end position="24"/>
    </location>
</feature>
<reference evidence="3 4" key="1">
    <citation type="submission" date="2023-06" db="EMBL/GenBank/DDBJ databases">
        <authorList>
            <person name="Yushchuk O."/>
            <person name="Binda E."/>
            <person name="Ruckert-Reed C."/>
            <person name="Fedorenko V."/>
            <person name="Kalinowski J."/>
            <person name="Marinelli F."/>
        </authorList>
    </citation>
    <scope>NUCLEOTIDE SEQUENCE [LARGE SCALE GENOMIC DNA]</scope>
    <source>
        <strain evidence="3 4">NRRL 3884</strain>
    </source>
</reference>
<organism evidence="3 4">
    <name type="scientific">Actinoplanes oblitus</name>
    <dbReference type="NCBI Taxonomy" id="3040509"/>
    <lineage>
        <taxon>Bacteria</taxon>
        <taxon>Bacillati</taxon>
        <taxon>Actinomycetota</taxon>
        <taxon>Actinomycetes</taxon>
        <taxon>Micromonosporales</taxon>
        <taxon>Micromonosporaceae</taxon>
        <taxon>Actinoplanes</taxon>
    </lineage>
</organism>
<sequence length="496" mass="51151">MGSHVLLRCYAAIVTVLVATYLAWPYELRSWPFLAVTSTAVPAVLVALRRAPAGSRAPWWLMLAAMVLYNTGNVIWIWLTTVGGRPNGDGGFADVLFTAAGALLLAGALLVVRLRSRGDIGGVIDSVITAVALGGVLWDAVLLPVNTAHHLPPTQQIAAFLDLLAVSGTLGAMLRVSRNSVAGRSASVRLLAAGIALTLAGKVMAPLVTGVDGMRPDWTNVIYLAAYAALGCAALHPSVATMLSGTPAPDDDLTRGRLTFLGTMLALTPLVGGGRAMLGLPVDGELIALSSAALVPLVMIRIARLAAQRRAAEQALHHLATRDALTGLPNRAACLDALAVALPAATAGAPATAVLPAAGSPAPGDHLTVLFCDLDGFKPVNDRLGHSAGDELLVAVADRLRGCVREGDLVSRFGGDEFVLVCHGPGAVTAVSDRIAAMATEPFAAGGEQVRIGISVGAAEARPADTVDHLVRRADLAMYEAKKTKQVGRLSLVLAA</sequence>
<feature type="transmembrane region" description="Helical" evidence="1">
    <location>
        <begin position="91"/>
        <end position="111"/>
    </location>
</feature>
<name>A0ABY8W8G5_9ACTN</name>
<keyword evidence="4" id="KW-1185">Reference proteome</keyword>
<dbReference type="PROSITE" id="PS50887">
    <property type="entry name" value="GGDEF"/>
    <property type="match status" value="1"/>
</dbReference>
<evidence type="ECO:0000313" key="4">
    <source>
        <dbReference type="Proteomes" id="UP001240150"/>
    </source>
</evidence>
<keyword evidence="3" id="KW-0548">Nucleotidyltransferase</keyword>
<feature type="transmembrane region" description="Helical" evidence="1">
    <location>
        <begin position="30"/>
        <end position="48"/>
    </location>
</feature>
<dbReference type="SMART" id="SM00267">
    <property type="entry name" value="GGDEF"/>
    <property type="match status" value="1"/>
</dbReference>
<feature type="transmembrane region" description="Helical" evidence="1">
    <location>
        <begin position="60"/>
        <end position="79"/>
    </location>
</feature>
<dbReference type="InterPro" id="IPR000160">
    <property type="entry name" value="GGDEF_dom"/>
</dbReference>
<keyword evidence="1" id="KW-1133">Transmembrane helix</keyword>
<dbReference type="EMBL" id="CP126980">
    <property type="protein sequence ID" value="WIM94164.1"/>
    <property type="molecule type" value="Genomic_DNA"/>
</dbReference>
<feature type="transmembrane region" description="Helical" evidence="1">
    <location>
        <begin position="286"/>
        <end position="303"/>
    </location>
</feature>
<dbReference type="NCBIfam" id="TIGR00254">
    <property type="entry name" value="GGDEF"/>
    <property type="match status" value="1"/>
</dbReference>
<dbReference type="InterPro" id="IPR043128">
    <property type="entry name" value="Rev_trsase/Diguanyl_cyclase"/>
</dbReference>
<feature type="transmembrane region" description="Helical" evidence="1">
    <location>
        <begin position="157"/>
        <end position="176"/>
    </location>
</feature>
<dbReference type="Gene3D" id="3.30.70.270">
    <property type="match status" value="1"/>
</dbReference>
<keyword evidence="1" id="KW-0812">Transmembrane</keyword>
<dbReference type="RefSeq" id="WP_284915367.1">
    <property type="nucleotide sequence ID" value="NZ_CP126980.1"/>
</dbReference>
<feature type="transmembrane region" description="Helical" evidence="1">
    <location>
        <begin position="221"/>
        <end position="246"/>
    </location>
</feature>
<dbReference type="CDD" id="cd01949">
    <property type="entry name" value="GGDEF"/>
    <property type="match status" value="1"/>
</dbReference>
<gene>
    <name evidence="3" type="ORF">ACTOB_006165</name>
</gene>
<evidence type="ECO:0000256" key="1">
    <source>
        <dbReference type="SAM" id="Phobius"/>
    </source>
</evidence>
<keyword evidence="1" id="KW-0472">Membrane</keyword>
<dbReference type="Proteomes" id="UP001240150">
    <property type="component" value="Chromosome"/>
</dbReference>
<dbReference type="PANTHER" id="PTHR46663">
    <property type="entry name" value="DIGUANYLATE CYCLASE DGCT-RELATED"/>
    <property type="match status" value="1"/>
</dbReference>
<feature type="transmembrane region" description="Helical" evidence="1">
    <location>
        <begin position="123"/>
        <end position="145"/>
    </location>
</feature>
<feature type="transmembrane region" description="Helical" evidence="1">
    <location>
        <begin position="258"/>
        <end position="280"/>
    </location>
</feature>
<dbReference type="GO" id="GO:0052621">
    <property type="term" value="F:diguanylate cyclase activity"/>
    <property type="evidence" value="ECO:0007669"/>
    <property type="project" value="UniProtKB-EC"/>
</dbReference>
<keyword evidence="3" id="KW-0808">Transferase</keyword>
<feature type="domain" description="GGDEF" evidence="2">
    <location>
        <begin position="365"/>
        <end position="496"/>
    </location>
</feature>
<dbReference type="InterPro" id="IPR029787">
    <property type="entry name" value="Nucleotide_cyclase"/>
</dbReference>
<proteinExistence type="predicted"/>
<accession>A0ABY8W8G5</accession>
<dbReference type="InterPro" id="IPR052163">
    <property type="entry name" value="DGC-Regulatory_Protein"/>
</dbReference>
<dbReference type="EC" id="2.7.7.65" evidence="3"/>
<dbReference type="SUPFAM" id="SSF55073">
    <property type="entry name" value="Nucleotide cyclase"/>
    <property type="match status" value="1"/>
</dbReference>
<evidence type="ECO:0000259" key="2">
    <source>
        <dbReference type="PROSITE" id="PS50887"/>
    </source>
</evidence>
<dbReference type="PANTHER" id="PTHR46663:SF2">
    <property type="entry name" value="GGDEF DOMAIN-CONTAINING PROTEIN"/>
    <property type="match status" value="1"/>
</dbReference>
<feature type="transmembrane region" description="Helical" evidence="1">
    <location>
        <begin position="188"/>
        <end position="209"/>
    </location>
</feature>
<protein>
    <submittedName>
        <fullName evidence="3">GGDEF domain-containing protein</fullName>
        <ecNumber evidence="3">2.7.7.65</ecNumber>
    </submittedName>
</protein>
<dbReference type="Pfam" id="PF00990">
    <property type="entry name" value="GGDEF"/>
    <property type="match status" value="1"/>
</dbReference>